<feature type="chain" id="PRO_5002990873" evidence="3">
    <location>
        <begin position="21"/>
        <end position="175"/>
    </location>
</feature>
<name>C8PMU8_9SPIR</name>
<feature type="signal peptide" evidence="3">
    <location>
        <begin position="1"/>
        <end position="20"/>
    </location>
</feature>
<accession>C8PMU8</accession>
<evidence type="ECO:0000256" key="2">
    <source>
        <dbReference type="SAM" id="MobiDB-lite"/>
    </source>
</evidence>
<dbReference type="STRING" id="596324.TREVI0001_1450"/>
<dbReference type="SUPFAM" id="SSF103088">
    <property type="entry name" value="OmpA-like"/>
    <property type="match status" value="1"/>
</dbReference>
<sequence>MSKLKGILLLLIAAIVMGCASQPKQPKEEKPVVQTQQAETAPAEEKTAEPEKAPEQQPQRNTNNNAGTETTVYFAPKTYTIDTFTAHKLDGIAEQLKAKDVTQIKIVGHCAKMDSTKDEEKLSLQRALAVARYFESTGAFTADNMTVAAEGAQHPAGSHAEISERKHNRRVEIYY</sequence>
<reference evidence="5 6" key="1">
    <citation type="submission" date="2009-07" db="EMBL/GenBank/DDBJ databases">
        <authorList>
            <person name="Madupu R."/>
            <person name="Sebastian Y."/>
            <person name="Durkin A.S."/>
            <person name="Torralba M."/>
            <person name="Methe B."/>
            <person name="Sutton G.G."/>
            <person name="Strausberg R.L."/>
            <person name="Nelson K.E."/>
        </authorList>
    </citation>
    <scope>NUCLEOTIDE SEQUENCE [LARGE SCALE GENOMIC DNA]</scope>
    <source>
        <strain evidence="5 6">ATCC 35580</strain>
    </source>
</reference>
<evidence type="ECO:0000313" key="5">
    <source>
        <dbReference type="EMBL" id="EEV21091.1"/>
    </source>
</evidence>
<keyword evidence="1" id="KW-0472">Membrane</keyword>
<evidence type="ECO:0000313" key="6">
    <source>
        <dbReference type="Proteomes" id="UP000004509"/>
    </source>
</evidence>
<dbReference type="PANTHER" id="PTHR30329">
    <property type="entry name" value="STATOR ELEMENT OF FLAGELLAR MOTOR COMPLEX"/>
    <property type="match status" value="1"/>
</dbReference>
<dbReference type="PROSITE" id="PS51257">
    <property type="entry name" value="PROKAR_LIPOPROTEIN"/>
    <property type="match status" value="1"/>
</dbReference>
<dbReference type="Pfam" id="PF00691">
    <property type="entry name" value="OmpA"/>
    <property type="match status" value="1"/>
</dbReference>
<organism evidence="5 6">
    <name type="scientific">Treponema vincentii ATCC 35580</name>
    <dbReference type="NCBI Taxonomy" id="596324"/>
    <lineage>
        <taxon>Bacteria</taxon>
        <taxon>Pseudomonadati</taxon>
        <taxon>Spirochaetota</taxon>
        <taxon>Spirochaetia</taxon>
        <taxon>Spirochaetales</taxon>
        <taxon>Treponemataceae</taxon>
        <taxon>Treponema</taxon>
    </lineage>
</organism>
<dbReference type="PROSITE" id="PS51123">
    <property type="entry name" value="OMPA_2"/>
    <property type="match status" value="1"/>
</dbReference>
<dbReference type="OrthoDB" id="363269at2"/>
<gene>
    <name evidence="5" type="ORF">TREVI0001_1450</name>
</gene>
<proteinExistence type="predicted"/>
<evidence type="ECO:0000256" key="1">
    <source>
        <dbReference type="PROSITE-ProRule" id="PRU00473"/>
    </source>
</evidence>
<dbReference type="RefSeq" id="WP_006187856.1">
    <property type="nucleotide sequence ID" value="NZ_ACYH01000012.1"/>
</dbReference>
<evidence type="ECO:0000256" key="3">
    <source>
        <dbReference type="SAM" id="SignalP"/>
    </source>
</evidence>
<dbReference type="InterPro" id="IPR036737">
    <property type="entry name" value="OmpA-like_sf"/>
</dbReference>
<dbReference type="EMBL" id="ACYH01000012">
    <property type="protein sequence ID" value="EEV21091.1"/>
    <property type="molecule type" value="Genomic_DNA"/>
</dbReference>
<feature type="compositionally biased region" description="Basic and acidic residues" evidence="2">
    <location>
        <begin position="43"/>
        <end position="54"/>
    </location>
</feature>
<dbReference type="Gene3D" id="3.30.1330.60">
    <property type="entry name" value="OmpA-like domain"/>
    <property type="match status" value="1"/>
</dbReference>
<protein>
    <submittedName>
        <fullName evidence="5">OmpA family protein</fullName>
    </submittedName>
</protein>
<dbReference type="Proteomes" id="UP000004509">
    <property type="component" value="Unassembled WGS sequence"/>
</dbReference>
<comment type="caution">
    <text evidence="5">The sequence shown here is derived from an EMBL/GenBank/DDBJ whole genome shotgun (WGS) entry which is preliminary data.</text>
</comment>
<dbReference type="GO" id="GO:0016020">
    <property type="term" value="C:membrane"/>
    <property type="evidence" value="ECO:0007669"/>
    <property type="project" value="UniProtKB-UniRule"/>
</dbReference>
<dbReference type="InterPro" id="IPR006665">
    <property type="entry name" value="OmpA-like"/>
</dbReference>
<dbReference type="InterPro" id="IPR050330">
    <property type="entry name" value="Bact_OuterMem_StrucFunc"/>
</dbReference>
<feature type="region of interest" description="Disordered" evidence="2">
    <location>
        <begin position="22"/>
        <end position="71"/>
    </location>
</feature>
<dbReference type="PANTHER" id="PTHR30329:SF21">
    <property type="entry name" value="LIPOPROTEIN YIAD-RELATED"/>
    <property type="match status" value="1"/>
</dbReference>
<dbReference type="AlphaFoldDB" id="C8PMU8"/>
<dbReference type="CDD" id="cd07185">
    <property type="entry name" value="OmpA_C-like"/>
    <property type="match status" value="1"/>
</dbReference>
<feature type="compositionally biased region" description="Polar residues" evidence="2">
    <location>
        <begin position="57"/>
        <end position="71"/>
    </location>
</feature>
<feature type="domain" description="OmpA-like" evidence="4">
    <location>
        <begin position="61"/>
        <end position="175"/>
    </location>
</feature>
<evidence type="ECO:0000259" key="4">
    <source>
        <dbReference type="PROSITE" id="PS51123"/>
    </source>
</evidence>
<keyword evidence="3" id="KW-0732">Signal</keyword>
<dbReference type="eggNOG" id="COG2885">
    <property type="taxonomic scope" value="Bacteria"/>
</dbReference>